<dbReference type="AlphaFoldDB" id="A0A2S7IIZ8"/>
<evidence type="ECO:0000313" key="2">
    <source>
        <dbReference type="Proteomes" id="UP000239590"/>
    </source>
</evidence>
<dbReference type="PROSITE" id="PS51257">
    <property type="entry name" value="PROKAR_LIPOPROTEIN"/>
    <property type="match status" value="1"/>
</dbReference>
<evidence type="ECO:0000313" key="1">
    <source>
        <dbReference type="EMBL" id="PQA56289.1"/>
    </source>
</evidence>
<gene>
    <name evidence="1" type="ORF">C5O19_18260</name>
</gene>
<comment type="caution">
    <text evidence="1">The sequence shown here is derived from an EMBL/GenBank/DDBJ whole genome shotgun (WGS) entry which is preliminary data.</text>
</comment>
<dbReference type="RefSeq" id="WP_104714824.1">
    <property type="nucleotide sequence ID" value="NZ_PTRA01000003.1"/>
</dbReference>
<sequence length="124" mass="13664">MMRKALTFGLLMIGSIFLSCDRKDKCSCHGATIETLKDVPMSFHEKGTRGFLYKAGSGLSTYTVCDSTKLMPFKGVKNATREDGVVYIDDFNLLVSGKVKCYDGPCPFQGCPLGYLEITEVKAR</sequence>
<proteinExistence type="predicted"/>
<reference evidence="2" key="1">
    <citation type="submission" date="2018-02" db="EMBL/GenBank/DDBJ databases">
        <title>Genome sequencing of Solimonas sp. HR-BB.</title>
        <authorList>
            <person name="Lee Y."/>
            <person name="Jeon C.O."/>
        </authorList>
    </citation>
    <scope>NUCLEOTIDE SEQUENCE [LARGE SCALE GENOMIC DNA]</scope>
    <source>
        <strain evidence="2">HR-U</strain>
    </source>
</reference>
<accession>A0A2S7IIZ8</accession>
<keyword evidence="2" id="KW-1185">Reference proteome</keyword>
<dbReference type="Proteomes" id="UP000239590">
    <property type="component" value="Unassembled WGS sequence"/>
</dbReference>
<protein>
    <submittedName>
        <fullName evidence="1">Uncharacterized protein</fullName>
    </submittedName>
</protein>
<name>A0A2S7IIZ8_9BACT</name>
<organism evidence="1 2">
    <name type="scientific">Siphonobacter curvatus</name>
    <dbReference type="NCBI Taxonomy" id="2094562"/>
    <lineage>
        <taxon>Bacteria</taxon>
        <taxon>Pseudomonadati</taxon>
        <taxon>Bacteroidota</taxon>
        <taxon>Cytophagia</taxon>
        <taxon>Cytophagales</taxon>
        <taxon>Cytophagaceae</taxon>
        <taxon>Siphonobacter</taxon>
    </lineage>
</organism>
<dbReference type="EMBL" id="PTRA01000003">
    <property type="protein sequence ID" value="PQA56289.1"/>
    <property type="molecule type" value="Genomic_DNA"/>
</dbReference>